<dbReference type="HOGENOM" id="CLU_059384_0_0_4"/>
<sequence length="401" mass="43436">MNNASSAPRRAPREAGRRSRRLIPLLLAAVLGAGAGAAVAEDLPPETLTVAPLAPADENRLYISDVAFRHMVDGRLHIVDGRKMKYLGLLPTGFGGQSVLSPDKRSIYVVSTYYPRLTRGERTDVVSIYDADTLAYRSEIVIPPRHAQSLNYRGIIAVSADGRFLYVQNATPATSVSIIDLQAGKFVAETQTPGCWGIFPTAASSQRFRTLCSDGAMLTVSHDAQGQPTGQKRSTRMFDPDADPVFLHSERIGDTLYFMSFNGNVYTADLSADAPAFGKPWPILSAADARGGWKPGGYQLFTLHAATQRLYVGMHPRSREGSHKTPAAEIWTVDLAQHKRVARAPGQNALALTITQSSQPVLYALDAAKSGVVALDPARNLKQVARMDNVSENSVQVEAHQ</sequence>
<keyword evidence="7 9" id="KW-0560">Oxidoreductase</keyword>
<dbReference type="GO" id="GO:0052876">
    <property type="term" value="F:methylamine dehydrogenase (amicyanin) activity"/>
    <property type="evidence" value="ECO:0007669"/>
    <property type="project" value="UniProtKB-EC"/>
</dbReference>
<dbReference type="GO" id="GO:0030058">
    <property type="term" value="F:aliphatic amine dehydrogenase activity"/>
    <property type="evidence" value="ECO:0007669"/>
    <property type="project" value="InterPro"/>
</dbReference>
<proteinExistence type="inferred from homology"/>
<dbReference type="AlphaFoldDB" id="Q46TU8"/>
<evidence type="ECO:0000256" key="4">
    <source>
        <dbReference type="ARBA" id="ARBA00022729"/>
    </source>
</evidence>
<keyword evidence="6" id="KW-0249">Electron transport</keyword>
<keyword evidence="3" id="KW-0813">Transport</keyword>
<dbReference type="EC" id="1.4.9.1" evidence="9"/>
<comment type="similarity">
    <text evidence="2">Belongs to the aromatic amine dehydrogenase heavy chain family.</text>
</comment>
<evidence type="ECO:0000256" key="6">
    <source>
        <dbReference type="ARBA" id="ARBA00022982"/>
    </source>
</evidence>
<comment type="subcellular location">
    <subcellularLocation>
        <location evidence="1">Periplasm</location>
    </subcellularLocation>
</comment>
<evidence type="ECO:0000313" key="9">
    <source>
        <dbReference type="EMBL" id="AAZ63436.1"/>
    </source>
</evidence>
<dbReference type="InterPro" id="IPR009451">
    <property type="entry name" value="Metamine_DH_Hvc"/>
</dbReference>
<evidence type="ECO:0000256" key="1">
    <source>
        <dbReference type="ARBA" id="ARBA00004418"/>
    </source>
</evidence>
<evidence type="ECO:0000256" key="2">
    <source>
        <dbReference type="ARBA" id="ARBA00010548"/>
    </source>
</evidence>
<protein>
    <submittedName>
        <fullName evidence="9">Amine dehydrogenase</fullName>
        <ecNumber evidence="9">1.4.9.1</ecNumber>
    </submittedName>
</protein>
<name>Q46TU8_CUPPJ</name>
<dbReference type="InterPro" id="IPR015943">
    <property type="entry name" value="WD40/YVTN_repeat-like_dom_sf"/>
</dbReference>
<dbReference type="eggNOG" id="COG3391">
    <property type="taxonomic scope" value="Bacteria"/>
</dbReference>
<evidence type="ECO:0000256" key="7">
    <source>
        <dbReference type="ARBA" id="ARBA00023002"/>
    </source>
</evidence>
<keyword evidence="8" id="KW-1015">Disulfide bond</keyword>
<reference evidence="9" key="1">
    <citation type="submission" date="2005-08" db="EMBL/GenBank/DDBJ databases">
        <title>Complete sequence of chromosome 2 of Ralstonia eutropha JMP134.</title>
        <authorList>
            <person name="Copeland A."/>
            <person name="Lucas S."/>
            <person name="Lapidus A."/>
            <person name="Barry K."/>
            <person name="Detter J.C."/>
            <person name="Glavina T."/>
            <person name="Hammon N."/>
            <person name="Israni S."/>
            <person name="Pitluck S."/>
            <person name="Goltsman E."/>
            <person name="Martinez M."/>
            <person name="Schmutz J."/>
            <person name="Larimer F."/>
            <person name="Land M."/>
            <person name="Lykidis A."/>
            <person name="Richardson P."/>
        </authorList>
    </citation>
    <scope>NUCLEOTIDE SEQUENCE [LARGE SCALE GENOMIC DNA]</scope>
    <source>
        <strain evidence="9">JMP134</strain>
    </source>
</reference>
<feature type="disulfide bond" evidence="8">
    <location>
        <begin position="195"/>
        <end position="212"/>
    </location>
</feature>
<dbReference type="OrthoDB" id="185182at2"/>
<dbReference type="STRING" id="264198.Reut_B4080"/>
<dbReference type="Gene3D" id="2.130.10.10">
    <property type="entry name" value="YVTN repeat-like/Quinoprotein amine dehydrogenase"/>
    <property type="match status" value="1"/>
</dbReference>
<dbReference type="EMBL" id="CP000091">
    <property type="protein sequence ID" value="AAZ63436.1"/>
    <property type="molecule type" value="Genomic_DNA"/>
</dbReference>
<evidence type="ECO:0000256" key="3">
    <source>
        <dbReference type="ARBA" id="ARBA00022448"/>
    </source>
</evidence>
<dbReference type="GO" id="GO:0042597">
    <property type="term" value="C:periplasmic space"/>
    <property type="evidence" value="ECO:0007669"/>
    <property type="project" value="UniProtKB-SubCell"/>
</dbReference>
<dbReference type="Pfam" id="PF06433">
    <property type="entry name" value="Me-amine-dh_H"/>
    <property type="match status" value="1"/>
</dbReference>
<keyword evidence="4" id="KW-0732">Signal</keyword>
<accession>Q46TU8</accession>
<dbReference type="KEGG" id="reu:Reut_B4080"/>
<evidence type="ECO:0000256" key="5">
    <source>
        <dbReference type="ARBA" id="ARBA00022764"/>
    </source>
</evidence>
<evidence type="ECO:0000256" key="8">
    <source>
        <dbReference type="PIRSR" id="PIRSR609451-50"/>
    </source>
</evidence>
<dbReference type="SUPFAM" id="SSF50969">
    <property type="entry name" value="YVTN repeat-like/Quinoprotein amine dehydrogenase"/>
    <property type="match status" value="1"/>
</dbReference>
<keyword evidence="5" id="KW-0574">Periplasm</keyword>
<organism evidence="9">
    <name type="scientific">Cupriavidus pinatubonensis (strain JMP 134 / LMG 1197)</name>
    <name type="common">Cupriavidus necator (strain JMP 134)</name>
    <dbReference type="NCBI Taxonomy" id="264198"/>
    <lineage>
        <taxon>Bacteria</taxon>
        <taxon>Pseudomonadati</taxon>
        <taxon>Pseudomonadota</taxon>
        <taxon>Betaproteobacteria</taxon>
        <taxon>Burkholderiales</taxon>
        <taxon>Burkholderiaceae</taxon>
        <taxon>Cupriavidus</taxon>
    </lineage>
</organism>
<gene>
    <name evidence="9" type="ordered locus">Reut_B4080</name>
</gene>
<dbReference type="InterPro" id="IPR011044">
    <property type="entry name" value="Quino_amine_DH_bsu"/>
</dbReference>